<evidence type="ECO:0000259" key="5">
    <source>
        <dbReference type="PROSITE" id="PS50977"/>
    </source>
</evidence>
<gene>
    <name evidence="6" type="ORF">HPT30_03905</name>
</gene>
<reference evidence="6" key="1">
    <citation type="submission" date="2020-06" db="EMBL/GenBank/DDBJ databases">
        <title>Paenibacillus sp. nov., isolated from soil.</title>
        <authorList>
            <person name="Seo Y.L."/>
        </authorList>
    </citation>
    <scope>NUCLEOTIDE SEQUENCE [LARGE SCALE GENOMIC DNA]</scope>
    <source>
        <strain evidence="6">JW14</strain>
    </source>
</reference>
<evidence type="ECO:0000256" key="3">
    <source>
        <dbReference type="ARBA" id="ARBA00023163"/>
    </source>
</evidence>
<dbReference type="GO" id="GO:0000976">
    <property type="term" value="F:transcription cis-regulatory region binding"/>
    <property type="evidence" value="ECO:0007669"/>
    <property type="project" value="TreeGrafter"/>
</dbReference>
<dbReference type="GO" id="GO:0003700">
    <property type="term" value="F:DNA-binding transcription factor activity"/>
    <property type="evidence" value="ECO:0007669"/>
    <property type="project" value="TreeGrafter"/>
</dbReference>
<dbReference type="SUPFAM" id="SSF48498">
    <property type="entry name" value="Tetracyclin repressor-like, C-terminal domain"/>
    <property type="match status" value="1"/>
</dbReference>
<dbReference type="PROSITE" id="PS01081">
    <property type="entry name" value="HTH_TETR_1"/>
    <property type="match status" value="1"/>
</dbReference>
<feature type="DNA-binding region" description="H-T-H motif" evidence="4">
    <location>
        <begin position="12"/>
        <end position="31"/>
    </location>
</feature>
<evidence type="ECO:0000256" key="2">
    <source>
        <dbReference type="ARBA" id="ARBA00023125"/>
    </source>
</evidence>
<dbReference type="AlphaFoldDB" id="A0A850EI12"/>
<evidence type="ECO:0000256" key="1">
    <source>
        <dbReference type="ARBA" id="ARBA00023015"/>
    </source>
</evidence>
<dbReference type="PANTHER" id="PTHR30055">
    <property type="entry name" value="HTH-TYPE TRANSCRIPTIONAL REGULATOR RUTR"/>
    <property type="match status" value="1"/>
</dbReference>
<evidence type="ECO:0000313" key="7">
    <source>
        <dbReference type="Proteomes" id="UP000564806"/>
    </source>
</evidence>
<keyword evidence="1" id="KW-0805">Transcription regulation</keyword>
<protein>
    <submittedName>
        <fullName evidence="6">TetR/AcrR family transcriptional regulator</fullName>
    </submittedName>
</protein>
<dbReference type="Gene3D" id="1.10.10.60">
    <property type="entry name" value="Homeodomain-like"/>
    <property type="match status" value="1"/>
</dbReference>
<dbReference type="InterPro" id="IPR009057">
    <property type="entry name" value="Homeodomain-like_sf"/>
</dbReference>
<dbReference type="Pfam" id="PF17932">
    <property type="entry name" value="TetR_C_24"/>
    <property type="match status" value="1"/>
</dbReference>
<evidence type="ECO:0000256" key="4">
    <source>
        <dbReference type="PROSITE-ProRule" id="PRU00335"/>
    </source>
</evidence>
<proteinExistence type="predicted"/>
<keyword evidence="2 4" id="KW-0238">DNA-binding</keyword>
<dbReference type="PROSITE" id="PS50977">
    <property type="entry name" value="HTH_TETR_2"/>
    <property type="match status" value="1"/>
</dbReference>
<sequence>MLFKSKGYKGTSVREIAEHSGLAKATIYHYFPDKEAIVQQLLVETIFKFHEVAQSISEIADPRARLTVGAEITISFLYESSSVIQLVRQELPALWNKNKPELLPIYERYLSLLSQAIDQGIEEGIFRAINSQEAAIVLLNLIQGTYASIRLVGLGEKQTYSTAGILDIFFNGIVK</sequence>
<dbReference type="PANTHER" id="PTHR30055:SF234">
    <property type="entry name" value="HTH-TYPE TRANSCRIPTIONAL REGULATOR BETI"/>
    <property type="match status" value="1"/>
</dbReference>
<dbReference type="InterPro" id="IPR041490">
    <property type="entry name" value="KstR2_TetR_C"/>
</dbReference>
<keyword evidence="3" id="KW-0804">Transcription</keyword>
<feature type="domain" description="HTH tetR-type" evidence="5">
    <location>
        <begin position="1"/>
        <end position="49"/>
    </location>
</feature>
<dbReference type="InterPro" id="IPR023772">
    <property type="entry name" value="DNA-bd_HTH_TetR-type_CS"/>
</dbReference>
<evidence type="ECO:0000313" key="6">
    <source>
        <dbReference type="EMBL" id="NUU59500.1"/>
    </source>
</evidence>
<name>A0A850EI12_9BACL</name>
<comment type="caution">
    <text evidence="6">The sequence shown here is derived from an EMBL/GenBank/DDBJ whole genome shotgun (WGS) entry which is preliminary data.</text>
</comment>
<dbReference type="InterPro" id="IPR036271">
    <property type="entry name" value="Tet_transcr_reg_TetR-rel_C_sf"/>
</dbReference>
<dbReference type="Pfam" id="PF00440">
    <property type="entry name" value="TetR_N"/>
    <property type="match status" value="1"/>
</dbReference>
<dbReference type="SUPFAM" id="SSF46689">
    <property type="entry name" value="Homeodomain-like"/>
    <property type="match status" value="1"/>
</dbReference>
<accession>A0A850EI12</accession>
<dbReference type="Proteomes" id="UP000564806">
    <property type="component" value="Unassembled WGS sequence"/>
</dbReference>
<dbReference type="Gene3D" id="1.10.357.10">
    <property type="entry name" value="Tetracycline Repressor, domain 2"/>
    <property type="match status" value="1"/>
</dbReference>
<dbReference type="InterPro" id="IPR050109">
    <property type="entry name" value="HTH-type_TetR-like_transc_reg"/>
</dbReference>
<organism evidence="6 7">
    <name type="scientific">Paenibacillus agri</name>
    <dbReference type="NCBI Taxonomy" id="2744309"/>
    <lineage>
        <taxon>Bacteria</taxon>
        <taxon>Bacillati</taxon>
        <taxon>Bacillota</taxon>
        <taxon>Bacilli</taxon>
        <taxon>Bacillales</taxon>
        <taxon>Paenibacillaceae</taxon>
        <taxon>Paenibacillus</taxon>
    </lineage>
</organism>
<keyword evidence="7" id="KW-1185">Reference proteome</keyword>
<dbReference type="EMBL" id="JABWCS010000187">
    <property type="protein sequence ID" value="NUU59500.1"/>
    <property type="molecule type" value="Genomic_DNA"/>
</dbReference>
<dbReference type="InterPro" id="IPR001647">
    <property type="entry name" value="HTH_TetR"/>
</dbReference>